<gene>
    <name evidence="1" type="ORF">FB45DRAFT_1009431</name>
</gene>
<dbReference type="AlphaFoldDB" id="A0AAD7B7K3"/>
<dbReference type="EMBL" id="JARKIF010000031">
    <property type="protein sequence ID" value="KAJ7612241.1"/>
    <property type="molecule type" value="Genomic_DNA"/>
</dbReference>
<comment type="caution">
    <text evidence="1">The sequence shown here is derived from an EMBL/GenBank/DDBJ whole genome shotgun (WGS) entry which is preliminary data.</text>
</comment>
<name>A0AAD7B7K3_9AGAR</name>
<evidence type="ECO:0000313" key="2">
    <source>
        <dbReference type="Proteomes" id="UP001221142"/>
    </source>
</evidence>
<organism evidence="1 2">
    <name type="scientific">Roridomyces roridus</name>
    <dbReference type="NCBI Taxonomy" id="1738132"/>
    <lineage>
        <taxon>Eukaryota</taxon>
        <taxon>Fungi</taxon>
        <taxon>Dikarya</taxon>
        <taxon>Basidiomycota</taxon>
        <taxon>Agaricomycotina</taxon>
        <taxon>Agaricomycetes</taxon>
        <taxon>Agaricomycetidae</taxon>
        <taxon>Agaricales</taxon>
        <taxon>Marasmiineae</taxon>
        <taxon>Mycenaceae</taxon>
        <taxon>Roridomyces</taxon>
    </lineage>
</organism>
<evidence type="ECO:0000313" key="1">
    <source>
        <dbReference type="EMBL" id="KAJ7612241.1"/>
    </source>
</evidence>
<protein>
    <recommendedName>
        <fullName evidence="3">F-box domain-containing protein</fullName>
    </recommendedName>
</protein>
<reference evidence="1" key="1">
    <citation type="submission" date="2023-03" db="EMBL/GenBank/DDBJ databases">
        <title>Massive genome expansion in bonnet fungi (Mycena s.s.) driven by repeated elements and novel gene families across ecological guilds.</title>
        <authorList>
            <consortium name="Lawrence Berkeley National Laboratory"/>
            <person name="Harder C.B."/>
            <person name="Miyauchi S."/>
            <person name="Viragh M."/>
            <person name="Kuo A."/>
            <person name="Thoen E."/>
            <person name="Andreopoulos B."/>
            <person name="Lu D."/>
            <person name="Skrede I."/>
            <person name="Drula E."/>
            <person name="Henrissat B."/>
            <person name="Morin E."/>
            <person name="Kohler A."/>
            <person name="Barry K."/>
            <person name="LaButti K."/>
            <person name="Morin E."/>
            <person name="Salamov A."/>
            <person name="Lipzen A."/>
            <person name="Mereny Z."/>
            <person name="Hegedus B."/>
            <person name="Baldrian P."/>
            <person name="Stursova M."/>
            <person name="Weitz H."/>
            <person name="Taylor A."/>
            <person name="Grigoriev I.V."/>
            <person name="Nagy L.G."/>
            <person name="Martin F."/>
            <person name="Kauserud H."/>
        </authorList>
    </citation>
    <scope>NUCLEOTIDE SEQUENCE</scope>
    <source>
        <strain evidence="1">9284</strain>
    </source>
</reference>
<accession>A0AAD7B7K3</accession>
<proteinExistence type="predicted"/>
<sequence length="381" mass="43525">MVLTRRAHRDRMQITRWLPNEVLIEVIDHAPGIPDLESLSRVSKLFHALTLPVLHRFIVLDTGRLSNDGLKSFCAAMLKHPQRAQATRSMNVTFDNDFSQFPDYDLIFQILKLMKKLEYLCLIDFSQILPTMAAHLGDSLSFPDLRTCRLGLASEDKKNEAPLLRFLVSHPHLTHVRLWVPGFHDAESAQLRTCLPNLRHYQGTAGFLPYVSSNALTKARVAGWGGAFDDERIAESLKVMTADSDGALVLSNDCHFADGDALRDNLTSLSLHIPYVTSLQIRSWTLQFDMEVLENVSGSLESFNRLIYFALNYTNSEARFVGDDDHSRRRQNVALKWAETCPTLKACCIVDVAWRKVDDRWEEYQREDFEIETGFYSFDLI</sequence>
<evidence type="ECO:0008006" key="3">
    <source>
        <dbReference type="Google" id="ProtNLM"/>
    </source>
</evidence>
<keyword evidence="2" id="KW-1185">Reference proteome</keyword>
<dbReference type="Proteomes" id="UP001221142">
    <property type="component" value="Unassembled WGS sequence"/>
</dbReference>